<protein>
    <submittedName>
        <fullName evidence="1">Uncharacterized protein</fullName>
    </submittedName>
</protein>
<proteinExistence type="predicted"/>
<organism evidence="1 2">
    <name type="scientific">Belliella baltica (strain DSM 15883 / CIP 108006 / LMG 21964 / BA134)</name>
    <dbReference type="NCBI Taxonomy" id="866536"/>
    <lineage>
        <taxon>Bacteria</taxon>
        <taxon>Pseudomonadati</taxon>
        <taxon>Bacteroidota</taxon>
        <taxon>Cytophagia</taxon>
        <taxon>Cytophagales</taxon>
        <taxon>Cyclobacteriaceae</taxon>
        <taxon>Belliella</taxon>
    </lineage>
</organism>
<keyword evidence="2" id="KW-1185">Reference proteome</keyword>
<reference evidence="2" key="1">
    <citation type="submission" date="2012-06" db="EMBL/GenBank/DDBJ databases">
        <title>The complete genome of Belliella baltica DSM 15883.</title>
        <authorList>
            <person name="Lucas S."/>
            <person name="Copeland A."/>
            <person name="Lapidus A."/>
            <person name="Goodwin L."/>
            <person name="Pitluck S."/>
            <person name="Peters L."/>
            <person name="Mikhailova N."/>
            <person name="Davenport K."/>
            <person name="Kyrpides N."/>
            <person name="Mavromatis K."/>
            <person name="Pagani I."/>
            <person name="Ivanova N."/>
            <person name="Ovchinnikova G."/>
            <person name="Zeytun A."/>
            <person name="Detter J.C."/>
            <person name="Han C."/>
            <person name="Land M."/>
            <person name="Hauser L."/>
            <person name="Markowitz V."/>
            <person name="Cheng J.-F."/>
            <person name="Hugenholtz P."/>
            <person name="Woyke T."/>
            <person name="Wu D."/>
            <person name="Tindall B."/>
            <person name="Pomrenke H."/>
            <person name="Brambilla E."/>
            <person name="Klenk H.-P."/>
            <person name="Eisen J.A."/>
        </authorList>
    </citation>
    <scope>NUCLEOTIDE SEQUENCE [LARGE SCALE GENOMIC DNA]</scope>
    <source>
        <strain evidence="2">DSM 15883 / CIP 108006 / LMG 21964 / BA134</strain>
    </source>
</reference>
<dbReference type="Proteomes" id="UP000006050">
    <property type="component" value="Chromosome"/>
</dbReference>
<evidence type="ECO:0000313" key="1">
    <source>
        <dbReference type="EMBL" id="AFL85148.1"/>
    </source>
</evidence>
<sequence>MGIRYDHFSLVIIAQYQYLKDINKVSYKKLI</sequence>
<gene>
    <name evidence="1" type="ordered locus">Belba_2601</name>
</gene>
<name>I3Z7D0_BELBD</name>
<dbReference type="EMBL" id="CP003281">
    <property type="protein sequence ID" value="AFL85148.1"/>
    <property type="molecule type" value="Genomic_DNA"/>
</dbReference>
<evidence type="ECO:0000313" key="2">
    <source>
        <dbReference type="Proteomes" id="UP000006050"/>
    </source>
</evidence>
<dbReference type="KEGG" id="bbd:Belba_2601"/>
<dbReference type="AlphaFoldDB" id="I3Z7D0"/>
<dbReference type="STRING" id="866536.Belba_2601"/>
<accession>I3Z7D0</accession>
<dbReference type="HOGENOM" id="CLU_3395286_0_0_10"/>